<reference evidence="1" key="1">
    <citation type="submission" date="2018-11" db="EMBL/GenBank/DDBJ databases">
        <title>The sequence and de novo assembly of Larimichthys crocea genome using PacBio and Hi-C technologies.</title>
        <authorList>
            <person name="Xu P."/>
            <person name="Chen B."/>
            <person name="Zhou Z."/>
            <person name="Ke Q."/>
            <person name="Wu Y."/>
            <person name="Bai H."/>
            <person name="Pu F."/>
        </authorList>
    </citation>
    <scope>NUCLEOTIDE SEQUENCE</scope>
    <source>
        <tissue evidence="1">Muscle</tissue>
    </source>
</reference>
<evidence type="ECO:0000313" key="1">
    <source>
        <dbReference type="EMBL" id="TMS21578.1"/>
    </source>
</evidence>
<proteinExistence type="predicted"/>
<accession>A0ACD3RSH8</accession>
<dbReference type="Proteomes" id="UP000793456">
    <property type="component" value="Chromosome III"/>
</dbReference>
<comment type="caution">
    <text evidence="1">The sequence shown here is derived from an EMBL/GenBank/DDBJ whole genome shotgun (WGS) entry which is preliminary data.</text>
</comment>
<protein>
    <submittedName>
        <fullName evidence="1">Uncharacterized protein</fullName>
    </submittedName>
</protein>
<evidence type="ECO:0000313" key="2">
    <source>
        <dbReference type="Proteomes" id="UP000793456"/>
    </source>
</evidence>
<gene>
    <name evidence="1" type="ORF">E3U43_015551</name>
</gene>
<keyword evidence="2" id="KW-1185">Reference proteome</keyword>
<sequence>MNLPGASRLQQQVLSGGSVRSLADEDGTVDRLGNSSSPEASLSSKAAASAISITSSDSECDI</sequence>
<dbReference type="EMBL" id="CM011676">
    <property type="protein sequence ID" value="TMS21578.1"/>
    <property type="molecule type" value="Genomic_DNA"/>
</dbReference>
<organism evidence="1 2">
    <name type="scientific">Larimichthys crocea</name>
    <name type="common">Large yellow croaker</name>
    <name type="synonym">Pseudosciaena crocea</name>
    <dbReference type="NCBI Taxonomy" id="215358"/>
    <lineage>
        <taxon>Eukaryota</taxon>
        <taxon>Metazoa</taxon>
        <taxon>Chordata</taxon>
        <taxon>Craniata</taxon>
        <taxon>Vertebrata</taxon>
        <taxon>Euteleostomi</taxon>
        <taxon>Actinopterygii</taxon>
        <taxon>Neopterygii</taxon>
        <taxon>Teleostei</taxon>
        <taxon>Neoteleostei</taxon>
        <taxon>Acanthomorphata</taxon>
        <taxon>Eupercaria</taxon>
        <taxon>Sciaenidae</taxon>
        <taxon>Larimichthys</taxon>
    </lineage>
</organism>
<name>A0ACD3RSH8_LARCR</name>